<name>A0ABP3EAZ6_9PSEU</name>
<evidence type="ECO:0000256" key="1">
    <source>
        <dbReference type="ARBA" id="ARBA00010702"/>
    </source>
</evidence>
<reference evidence="4" key="1">
    <citation type="journal article" date="2019" name="Int. J. Syst. Evol. Microbiol.">
        <title>The Global Catalogue of Microorganisms (GCM) 10K type strain sequencing project: providing services to taxonomists for standard genome sequencing and annotation.</title>
        <authorList>
            <consortium name="The Broad Institute Genomics Platform"/>
            <consortium name="The Broad Institute Genome Sequencing Center for Infectious Disease"/>
            <person name="Wu L."/>
            <person name="Ma J."/>
        </authorList>
    </citation>
    <scope>NUCLEOTIDE SEQUENCE [LARGE SCALE GENOMIC DNA]</scope>
    <source>
        <strain evidence="4">JCM 3380</strain>
    </source>
</reference>
<dbReference type="InterPro" id="IPR050792">
    <property type="entry name" value="ADP-ribosylglycohydrolase"/>
</dbReference>
<organism evidence="3 4">
    <name type="scientific">Saccharothrix mutabilis subsp. mutabilis</name>
    <dbReference type="NCBI Taxonomy" id="66855"/>
    <lineage>
        <taxon>Bacteria</taxon>
        <taxon>Bacillati</taxon>
        <taxon>Actinomycetota</taxon>
        <taxon>Actinomycetes</taxon>
        <taxon>Pseudonocardiales</taxon>
        <taxon>Pseudonocardiaceae</taxon>
        <taxon>Saccharothrix</taxon>
    </lineage>
</organism>
<evidence type="ECO:0000313" key="3">
    <source>
        <dbReference type="EMBL" id="GAA0255352.1"/>
    </source>
</evidence>
<dbReference type="PANTHER" id="PTHR16222:SF24">
    <property type="entry name" value="ADP-RIBOSYLHYDROLASE ARH3"/>
    <property type="match status" value="1"/>
</dbReference>
<comment type="similarity">
    <text evidence="1">Belongs to the ADP-ribosylglycohydrolase family.</text>
</comment>
<dbReference type="RefSeq" id="WP_343938198.1">
    <property type="nucleotide sequence ID" value="NZ_BAAABU010000023.1"/>
</dbReference>
<dbReference type="Gene3D" id="1.10.4080.10">
    <property type="entry name" value="ADP-ribosylation/Crystallin J1"/>
    <property type="match status" value="1"/>
</dbReference>
<sequence>MSGDDRARLDVRTLLSESDLEVLARLAQAQADAPPAGNAEVQRLELHIAVDPAGRRFLVRGPEPFTRPRRGVDPERWRASLLAGALGDALGAPVENKPMDQVRELAGPHGVTDLITSADGSARITDDTQMTLFTAEALIRAHARQRRRGRADVARSLQMAYQRWLHTQGTPWPRARGPHNTRDLPDGWLIGVRGLFARRAPGATCFLTLQEYGVSGRAGSVDRPPNNSKGCGGVMRAAPAALWSDDPDAVFDVAVASAVVTHGHPSGYLSAGVLAVLVHGLVRGHGLPDALAAARARLVRWKGHEETSAALDAALALGGPPTPEKTATLGDGAVGESALAIALYATVATDNPRAALLASVNHDGDSDSTAAVCGNIVGALYGPAALDPAWLARLELRDVVTRVADDMLAEFGPTPPTTPEWTARYPDD</sequence>
<comment type="caution">
    <text evidence="3">The sequence shown here is derived from an EMBL/GenBank/DDBJ whole genome shotgun (WGS) entry which is preliminary data.</text>
</comment>
<proteinExistence type="inferred from homology"/>
<evidence type="ECO:0000313" key="4">
    <source>
        <dbReference type="Proteomes" id="UP001500416"/>
    </source>
</evidence>
<protein>
    <recommendedName>
        <fullName evidence="5">ADP-ribosylglycohydrolase</fullName>
    </recommendedName>
</protein>
<evidence type="ECO:0008006" key="5">
    <source>
        <dbReference type="Google" id="ProtNLM"/>
    </source>
</evidence>
<dbReference type="InterPro" id="IPR005502">
    <property type="entry name" value="Ribosyl_crysJ1"/>
</dbReference>
<evidence type="ECO:0000256" key="2">
    <source>
        <dbReference type="ARBA" id="ARBA00022801"/>
    </source>
</evidence>
<gene>
    <name evidence="3" type="ORF">GCM10010492_65220</name>
</gene>
<dbReference type="EMBL" id="BAAABU010000023">
    <property type="protein sequence ID" value="GAA0255352.1"/>
    <property type="molecule type" value="Genomic_DNA"/>
</dbReference>
<dbReference type="Pfam" id="PF03747">
    <property type="entry name" value="ADP_ribosyl_GH"/>
    <property type="match status" value="1"/>
</dbReference>
<dbReference type="Proteomes" id="UP001500416">
    <property type="component" value="Unassembled WGS sequence"/>
</dbReference>
<dbReference type="InterPro" id="IPR036705">
    <property type="entry name" value="Ribosyl_crysJ1_sf"/>
</dbReference>
<dbReference type="SUPFAM" id="SSF101478">
    <property type="entry name" value="ADP-ribosylglycohydrolase"/>
    <property type="match status" value="1"/>
</dbReference>
<keyword evidence="4" id="KW-1185">Reference proteome</keyword>
<accession>A0ABP3EAZ6</accession>
<keyword evidence="2" id="KW-0378">Hydrolase</keyword>
<dbReference type="PANTHER" id="PTHR16222">
    <property type="entry name" value="ADP-RIBOSYLGLYCOHYDROLASE"/>
    <property type="match status" value="1"/>
</dbReference>